<evidence type="ECO:0000256" key="1">
    <source>
        <dbReference type="SAM" id="Phobius"/>
    </source>
</evidence>
<organism evidence="2 3">
    <name type="scientific">Rhizophagus irregularis (strain DAOM 181602 / DAOM 197198 / MUCL 43194)</name>
    <name type="common">Arbuscular mycorrhizal fungus</name>
    <name type="synonym">Glomus intraradices</name>
    <dbReference type="NCBI Taxonomy" id="747089"/>
    <lineage>
        <taxon>Eukaryota</taxon>
        <taxon>Fungi</taxon>
        <taxon>Fungi incertae sedis</taxon>
        <taxon>Mucoromycota</taxon>
        <taxon>Glomeromycotina</taxon>
        <taxon>Glomeromycetes</taxon>
        <taxon>Glomerales</taxon>
        <taxon>Glomeraceae</taxon>
        <taxon>Rhizophagus</taxon>
    </lineage>
</organism>
<comment type="caution">
    <text evidence="2">The sequence shown here is derived from an EMBL/GenBank/DDBJ whole genome shotgun (WGS) entry which is preliminary data.</text>
</comment>
<reference evidence="2 3" key="1">
    <citation type="journal article" date="2013" name="Proc. Natl. Acad. Sci. U.S.A.">
        <title>Genome of an arbuscular mycorrhizal fungus provides insight into the oldest plant symbiosis.</title>
        <authorList>
            <person name="Tisserant E."/>
            <person name="Malbreil M."/>
            <person name="Kuo A."/>
            <person name="Kohler A."/>
            <person name="Symeonidi A."/>
            <person name="Balestrini R."/>
            <person name="Charron P."/>
            <person name="Duensing N."/>
            <person name="Frei Dit Frey N."/>
            <person name="Gianinazzi-Pearson V."/>
            <person name="Gilbert L.B."/>
            <person name="Handa Y."/>
            <person name="Herr J.R."/>
            <person name="Hijri M."/>
            <person name="Koul R."/>
            <person name="Kawaguchi M."/>
            <person name="Krajinski F."/>
            <person name="Lammers P.J."/>
            <person name="Masclaux F.G."/>
            <person name="Murat C."/>
            <person name="Morin E."/>
            <person name="Ndikumana S."/>
            <person name="Pagni M."/>
            <person name="Petitpierre D."/>
            <person name="Requena N."/>
            <person name="Rosikiewicz P."/>
            <person name="Riley R."/>
            <person name="Saito K."/>
            <person name="San Clemente H."/>
            <person name="Shapiro H."/>
            <person name="van Tuinen D."/>
            <person name="Becard G."/>
            <person name="Bonfante P."/>
            <person name="Paszkowski U."/>
            <person name="Shachar-Hill Y.Y."/>
            <person name="Tuskan G.A."/>
            <person name="Young P.W."/>
            <person name="Sanders I.R."/>
            <person name="Henrissat B."/>
            <person name="Rensing S.A."/>
            <person name="Grigoriev I.V."/>
            <person name="Corradi N."/>
            <person name="Roux C."/>
            <person name="Martin F."/>
        </authorList>
    </citation>
    <scope>NUCLEOTIDE SEQUENCE [LARGE SCALE GENOMIC DNA]</scope>
    <source>
        <strain evidence="2 3">DAOM 197198</strain>
    </source>
</reference>
<accession>A0A2P4QY11</accession>
<sequence>MKVRVFVGYTKISYSCVHAFLCNYIISISLLKYIYSLILFYFLLFRFLVLFFILFFTFCFLKFFR</sequence>
<keyword evidence="1" id="KW-0472">Membrane</keyword>
<evidence type="ECO:0000313" key="3">
    <source>
        <dbReference type="Proteomes" id="UP000018888"/>
    </source>
</evidence>
<keyword evidence="3" id="KW-1185">Reference proteome</keyword>
<name>A0A2P4QY11_RHIID</name>
<protein>
    <submittedName>
        <fullName evidence="2">Uncharacterized protein</fullName>
    </submittedName>
</protein>
<gene>
    <name evidence="2" type="ORF">GLOIN_2v1495723</name>
</gene>
<feature type="transmembrane region" description="Helical" evidence="1">
    <location>
        <begin position="12"/>
        <end position="31"/>
    </location>
</feature>
<dbReference type="Proteomes" id="UP000018888">
    <property type="component" value="Unassembled WGS sequence"/>
</dbReference>
<evidence type="ECO:0000313" key="2">
    <source>
        <dbReference type="EMBL" id="POG82517.1"/>
    </source>
</evidence>
<feature type="transmembrane region" description="Helical" evidence="1">
    <location>
        <begin position="37"/>
        <end position="61"/>
    </location>
</feature>
<keyword evidence="1" id="KW-0812">Transmembrane</keyword>
<reference evidence="2 3" key="2">
    <citation type="journal article" date="2018" name="New Phytol.">
        <title>High intraspecific genome diversity in the model arbuscular mycorrhizal symbiont Rhizophagus irregularis.</title>
        <authorList>
            <person name="Chen E.C.H."/>
            <person name="Morin E."/>
            <person name="Beaudet D."/>
            <person name="Noel J."/>
            <person name="Yildirir G."/>
            <person name="Ndikumana S."/>
            <person name="Charron P."/>
            <person name="St-Onge C."/>
            <person name="Giorgi J."/>
            <person name="Kruger M."/>
            <person name="Marton T."/>
            <person name="Ropars J."/>
            <person name="Grigoriev I.V."/>
            <person name="Hainaut M."/>
            <person name="Henrissat B."/>
            <person name="Roux C."/>
            <person name="Martin F."/>
            <person name="Corradi N."/>
        </authorList>
    </citation>
    <scope>NUCLEOTIDE SEQUENCE [LARGE SCALE GENOMIC DNA]</scope>
    <source>
        <strain evidence="2 3">DAOM 197198</strain>
    </source>
</reference>
<proteinExistence type="predicted"/>
<keyword evidence="1" id="KW-1133">Transmembrane helix</keyword>
<dbReference type="AlphaFoldDB" id="A0A2P4QY11"/>
<dbReference type="EMBL" id="AUPC02000004">
    <property type="protein sequence ID" value="POG82517.1"/>
    <property type="molecule type" value="Genomic_DNA"/>
</dbReference>